<dbReference type="RefSeq" id="XP_018271702.1">
    <property type="nucleotide sequence ID" value="XM_018418911.1"/>
</dbReference>
<reference evidence="2 3" key="1">
    <citation type="journal article" date="2015" name="Front. Microbiol.">
        <title>Genome sequence of the plant growth promoting endophytic yeast Rhodotorula graminis WP1.</title>
        <authorList>
            <person name="Firrincieli A."/>
            <person name="Otillar R."/>
            <person name="Salamov A."/>
            <person name="Schmutz J."/>
            <person name="Khan Z."/>
            <person name="Redman R.S."/>
            <person name="Fleck N.D."/>
            <person name="Lindquist E."/>
            <person name="Grigoriev I.V."/>
            <person name="Doty S.L."/>
        </authorList>
    </citation>
    <scope>NUCLEOTIDE SEQUENCE [LARGE SCALE GENOMIC DNA]</scope>
    <source>
        <strain evidence="2 3">WP1</strain>
    </source>
</reference>
<dbReference type="PANTHER" id="PTHR43283">
    <property type="entry name" value="BETA-LACTAMASE-RELATED"/>
    <property type="match status" value="1"/>
</dbReference>
<protein>
    <recommendedName>
        <fullName evidence="1">Beta-lactamase-related domain-containing protein</fullName>
    </recommendedName>
</protein>
<sequence>MAIDTATIDAAIRQAVADPYTGLPRAIAIAATRDAEVYRGYGGWAQLPHDPAKLEEEGVPIAADSIYELYSSTKLCGTVAMLQLLEQGKLSLDDDASQFVPELKTVKIFKGFDDQGELILEDNDAPITIRQLATHTAGFAYYFYDPRIPKVAEKLGIQTTPYMKDGSRNDLVKMPLLSKPGEHFKYGTGIDWLTLVVEKISSLPLEQYFQQNIFAPLGITDISFKANPSQISIAHATEDGKWRFETPPAMNSKEHFGGAGLKGSAPSYLRILRALLRGGELDGARILKPETVDLMFEEHLTNDQQRADFGVFGTNDQEPFTRKAGKPLPDMTFGLGGGLSGKGVASGRGARTLTWSGMANTYWWVDRERGVCAVVWTNVLPFGAQQVHDLWEVFETELYKGLSA</sequence>
<dbReference type="PANTHER" id="PTHR43283:SF3">
    <property type="entry name" value="BETA-LACTAMASE FAMILY PROTEIN (AFU_ORTHOLOGUE AFUA_5G07500)"/>
    <property type="match status" value="1"/>
</dbReference>
<dbReference type="SUPFAM" id="SSF56601">
    <property type="entry name" value="beta-lactamase/transpeptidase-like"/>
    <property type="match status" value="1"/>
</dbReference>
<evidence type="ECO:0000313" key="2">
    <source>
        <dbReference type="EMBL" id="KPV75653.1"/>
    </source>
</evidence>
<name>A0A194S4J1_RHOGW</name>
<dbReference type="Proteomes" id="UP000053890">
    <property type="component" value="Unassembled WGS sequence"/>
</dbReference>
<dbReference type="InterPro" id="IPR001466">
    <property type="entry name" value="Beta-lactam-related"/>
</dbReference>
<dbReference type="STRING" id="578459.A0A194S4J1"/>
<evidence type="ECO:0000259" key="1">
    <source>
        <dbReference type="Pfam" id="PF00144"/>
    </source>
</evidence>
<dbReference type="InterPro" id="IPR012338">
    <property type="entry name" value="Beta-lactam/transpept-like"/>
</dbReference>
<evidence type="ECO:0000313" key="3">
    <source>
        <dbReference type="Proteomes" id="UP000053890"/>
    </source>
</evidence>
<dbReference type="InterPro" id="IPR050789">
    <property type="entry name" value="Diverse_Enzym_Activities"/>
</dbReference>
<proteinExistence type="predicted"/>
<dbReference type="AlphaFoldDB" id="A0A194S4J1"/>
<dbReference type="Pfam" id="PF00144">
    <property type="entry name" value="Beta-lactamase"/>
    <property type="match status" value="1"/>
</dbReference>
<dbReference type="OrthoDB" id="428260at2759"/>
<gene>
    <name evidence="2" type="ORF">RHOBADRAFT_66258</name>
</gene>
<dbReference type="Gene3D" id="3.40.710.10">
    <property type="entry name" value="DD-peptidase/beta-lactamase superfamily"/>
    <property type="match status" value="1"/>
</dbReference>
<dbReference type="OMA" id="YFQQNIF"/>
<dbReference type="EMBL" id="KQ474077">
    <property type="protein sequence ID" value="KPV75653.1"/>
    <property type="molecule type" value="Genomic_DNA"/>
</dbReference>
<dbReference type="GeneID" id="28979358"/>
<organism evidence="2 3">
    <name type="scientific">Rhodotorula graminis (strain WP1)</name>
    <dbReference type="NCBI Taxonomy" id="578459"/>
    <lineage>
        <taxon>Eukaryota</taxon>
        <taxon>Fungi</taxon>
        <taxon>Dikarya</taxon>
        <taxon>Basidiomycota</taxon>
        <taxon>Pucciniomycotina</taxon>
        <taxon>Microbotryomycetes</taxon>
        <taxon>Sporidiobolales</taxon>
        <taxon>Sporidiobolaceae</taxon>
        <taxon>Rhodotorula</taxon>
    </lineage>
</organism>
<feature type="domain" description="Beta-lactamase-related" evidence="1">
    <location>
        <begin position="23"/>
        <end position="389"/>
    </location>
</feature>
<keyword evidence="3" id="KW-1185">Reference proteome</keyword>
<accession>A0A194S4J1</accession>